<dbReference type="Gene3D" id="3.40.710.10">
    <property type="entry name" value="DD-peptidase/beta-lactamase superfamily"/>
    <property type="match status" value="1"/>
</dbReference>
<feature type="non-terminal residue" evidence="2">
    <location>
        <position position="1"/>
    </location>
</feature>
<dbReference type="GO" id="GO:0071972">
    <property type="term" value="F:peptidoglycan L,D-transpeptidase activity"/>
    <property type="evidence" value="ECO:0007669"/>
    <property type="project" value="TreeGrafter"/>
</dbReference>
<dbReference type="Pfam" id="PF00905">
    <property type="entry name" value="Transpeptidase"/>
    <property type="match status" value="1"/>
</dbReference>
<dbReference type="InterPro" id="IPR012338">
    <property type="entry name" value="Beta-lactam/transpept-like"/>
</dbReference>
<accession>A0A060CBA0</accession>
<dbReference type="SUPFAM" id="SSF56601">
    <property type="entry name" value="beta-lactamase/transpeptidase-like"/>
    <property type="match status" value="1"/>
</dbReference>
<sequence>PIRWSYNPGKIACGESDTGPLIYAFENSCNTTFASLAMEVGHDQLAAMTAKFGFGDEDLTIPLPVTPSVYPDTDSDAEVALTGFGQFEVRVSVLQMAMVAAAVANDGVLMQPYLIQTVRDADLGVVQRTEPTVYSEPISSNTADILTEMMEAVVAEGTGT</sequence>
<reference evidence="2" key="1">
    <citation type="journal article" date="2013" name="Environ. Microbiol.">
        <title>Seasonally variable intestinal metagenomes of the red palm weevil (Rhynchophorus ferrugineus).</title>
        <authorList>
            <person name="Jia S."/>
            <person name="Zhang X."/>
            <person name="Zhang G."/>
            <person name="Yin A."/>
            <person name="Zhang S."/>
            <person name="Li F."/>
            <person name="Wang L."/>
            <person name="Zhao D."/>
            <person name="Yun Q."/>
            <person name="Tala"/>
            <person name="Wang J."/>
            <person name="Sun G."/>
            <person name="Baabdullah M."/>
            <person name="Yu X."/>
            <person name="Hu S."/>
            <person name="Al-Mssallem I.S."/>
            <person name="Yu J."/>
        </authorList>
    </citation>
    <scope>NUCLEOTIDE SEQUENCE</scope>
</reference>
<dbReference type="GO" id="GO:0005886">
    <property type="term" value="C:plasma membrane"/>
    <property type="evidence" value="ECO:0007669"/>
    <property type="project" value="TreeGrafter"/>
</dbReference>
<dbReference type="PANTHER" id="PTHR30627:SF24">
    <property type="entry name" value="PENICILLIN-BINDING PROTEIN 4B"/>
    <property type="match status" value="1"/>
</dbReference>
<dbReference type="PANTHER" id="PTHR30627">
    <property type="entry name" value="PEPTIDOGLYCAN D,D-TRANSPEPTIDASE"/>
    <property type="match status" value="1"/>
</dbReference>
<protein>
    <submittedName>
        <fullName evidence="2">Transpeptidase</fullName>
    </submittedName>
</protein>
<dbReference type="AlphaFoldDB" id="A0A060CBA0"/>
<dbReference type="EMBL" id="KF123005">
    <property type="protein sequence ID" value="AIA90305.1"/>
    <property type="molecule type" value="Genomic_DNA"/>
</dbReference>
<proteinExistence type="predicted"/>
<dbReference type="InterPro" id="IPR050515">
    <property type="entry name" value="Beta-lactam/transpept"/>
</dbReference>
<feature type="domain" description="Penicillin-binding protein transpeptidase" evidence="1">
    <location>
        <begin position="20"/>
        <end position="160"/>
    </location>
</feature>
<evidence type="ECO:0000259" key="1">
    <source>
        <dbReference type="Pfam" id="PF00905"/>
    </source>
</evidence>
<name>A0A060CBA0_9HYPH</name>
<dbReference type="GO" id="GO:0071555">
    <property type="term" value="P:cell wall organization"/>
    <property type="evidence" value="ECO:0007669"/>
    <property type="project" value="TreeGrafter"/>
</dbReference>
<dbReference type="InterPro" id="IPR001460">
    <property type="entry name" value="PCN-bd_Tpept"/>
</dbReference>
<feature type="non-terminal residue" evidence="2">
    <location>
        <position position="160"/>
    </location>
</feature>
<evidence type="ECO:0000313" key="2">
    <source>
        <dbReference type="EMBL" id="AIA90305.1"/>
    </source>
</evidence>
<dbReference type="Gene3D" id="3.90.1310.10">
    <property type="entry name" value="Penicillin-binding protein 2a (Domain 2)"/>
    <property type="match status" value="1"/>
</dbReference>
<dbReference type="GO" id="GO:0008658">
    <property type="term" value="F:penicillin binding"/>
    <property type="evidence" value="ECO:0007669"/>
    <property type="project" value="InterPro"/>
</dbReference>
<organism evidence="2">
    <name type="scientific">uncultured Agrobacterium sp</name>
    <dbReference type="NCBI Taxonomy" id="157277"/>
    <lineage>
        <taxon>Bacteria</taxon>
        <taxon>Pseudomonadati</taxon>
        <taxon>Pseudomonadota</taxon>
        <taxon>Alphaproteobacteria</taxon>
        <taxon>Hyphomicrobiales</taxon>
        <taxon>Rhizobiaceae</taxon>
        <taxon>Rhizobium/Agrobacterium group</taxon>
        <taxon>Agrobacterium</taxon>
        <taxon>environmental samples</taxon>
    </lineage>
</organism>